<keyword evidence="2" id="KW-1185">Reference proteome</keyword>
<dbReference type="EMBL" id="JYDT01000053">
    <property type="protein sequence ID" value="KRY87569.1"/>
    <property type="molecule type" value="Genomic_DNA"/>
</dbReference>
<protein>
    <submittedName>
        <fullName evidence="1">Uncharacterized protein</fullName>
    </submittedName>
</protein>
<dbReference type="Proteomes" id="UP000054995">
    <property type="component" value="Unassembled WGS sequence"/>
</dbReference>
<accession>A0A0V1FP18</accession>
<comment type="caution">
    <text evidence="1">The sequence shown here is derived from an EMBL/GenBank/DDBJ whole genome shotgun (WGS) entry which is preliminary data.</text>
</comment>
<proteinExistence type="predicted"/>
<evidence type="ECO:0000313" key="2">
    <source>
        <dbReference type="Proteomes" id="UP000054995"/>
    </source>
</evidence>
<sequence length="212" mass="23353">MVNTGHTVFWTEANGCSVFAELSVDLALLPFSAALRRHPWSYIRFLPSAMTSGSTALRSWIHTASASATLQSSRVFVLHSFKEAGRMPLIQSTYHIQLWQHSKWLFDCADFSFNASLNVNSPDSNTAHGAHSAAANSTGNQLYASLMLGYGSFAHPWEGTSQAVIVTQVVLTAAVTSPRFLQSCSSVVYATFRRYRYRYHMPCCKSALNTTG</sequence>
<evidence type="ECO:0000313" key="1">
    <source>
        <dbReference type="EMBL" id="KRY87569.1"/>
    </source>
</evidence>
<gene>
    <name evidence="1" type="ORF">T4D_481</name>
</gene>
<name>A0A0V1FP18_TRIPS</name>
<organism evidence="1 2">
    <name type="scientific">Trichinella pseudospiralis</name>
    <name type="common">Parasitic roundworm</name>
    <dbReference type="NCBI Taxonomy" id="6337"/>
    <lineage>
        <taxon>Eukaryota</taxon>
        <taxon>Metazoa</taxon>
        <taxon>Ecdysozoa</taxon>
        <taxon>Nematoda</taxon>
        <taxon>Enoplea</taxon>
        <taxon>Dorylaimia</taxon>
        <taxon>Trichinellida</taxon>
        <taxon>Trichinellidae</taxon>
        <taxon>Trichinella</taxon>
    </lineage>
</organism>
<reference evidence="1 2" key="1">
    <citation type="submission" date="2015-01" db="EMBL/GenBank/DDBJ databases">
        <title>Evolution of Trichinella species and genotypes.</title>
        <authorList>
            <person name="Korhonen P.K."/>
            <person name="Edoardo P."/>
            <person name="Giuseppe L.R."/>
            <person name="Gasser R.B."/>
        </authorList>
    </citation>
    <scope>NUCLEOTIDE SEQUENCE [LARGE SCALE GENOMIC DNA]</scope>
    <source>
        <strain evidence="1">ISS470</strain>
    </source>
</reference>
<dbReference type="OrthoDB" id="10605099at2759"/>